<evidence type="ECO:0000256" key="8">
    <source>
        <dbReference type="ARBA" id="ARBA00023136"/>
    </source>
</evidence>
<comment type="similarity">
    <text evidence="9">Belongs to the COQ7 family.</text>
</comment>
<feature type="binding site" evidence="9">
    <location>
        <position position="96"/>
    </location>
    <ligand>
        <name>Fe cation</name>
        <dbReference type="ChEBI" id="CHEBI:24875"/>
        <label>1</label>
    </ligand>
</feature>
<keyword evidence="4 9" id="KW-0479">Metal-binding</keyword>
<comment type="catalytic activity">
    <reaction evidence="9">
        <text>a 5-methoxy-2-methyl-3-(all-trans-polyprenyl)benzene-1,4-diol + AH2 + O2 = a 3-demethylubiquinol + A + H2O</text>
        <dbReference type="Rhea" id="RHEA:50908"/>
        <dbReference type="Rhea" id="RHEA-COMP:10859"/>
        <dbReference type="Rhea" id="RHEA-COMP:10914"/>
        <dbReference type="ChEBI" id="CHEBI:13193"/>
        <dbReference type="ChEBI" id="CHEBI:15377"/>
        <dbReference type="ChEBI" id="CHEBI:15379"/>
        <dbReference type="ChEBI" id="CHEBI:17499"/>
        <dbReference type="ChEBI" id="CHEBI:84167"/>
        <dbReference type="ChEBI" id="CHEBI:84422"/>
        <dbReference type="EC" id="1.14.99.60"/>
    </reaction>
</comment>
<evidence type="ECO:0000256" key="9">
    <source>
        <dbReference type="HAMAP-Rule" id="MF_01658"/>
    </source>
</evidence>
<dbReference type="Proteomes" id="UP001597044">
    <property type="component" value="Unassembled WGS sequence"/>
</dbReference>
<dbReference type="SUPFAM" id="SSF47240">
    <property type="entry name" value="Ferritin-like"/>
    <property type="match status" value="1"/>
</dbReference>
<protein>
    <recommendedName>
        <fullName evidence="9">3-demethoxyubiquinol 3-hydroxylase</fullName>
        <shortName evidence="9">DMQ hydroxylase</shortName>
        <ecNumber evidence="9">1.14.99.60</ecNumber>
    </recommendedName>
    <alternativeName>
        <fullName evidence="9">2-nonaprenyl-3-methyl-6-methoxy-1,4-benzoquinol hydroxylase</fullName>
    </alternativeName>
</protein>
<feature type="binding site" evidence="9">
    <location>
        <position position="177"/>
    </location>
    <ligand>
        <name>Fe cation</name>
        <dbReference type="ChEBI" id="CHEBI:24875"/>
        <label>1</label>
    </ligand>
</feature>
<dbReference type="PANTHER" id="PTHR11237">
    <property type="entry name" value="COENZYME Q10 BIOSYNTHESIS PROTEIN 7"/>
    <property type="match status" value="1"/>
</dbReference>
<dbReference type="EMBL" id="JBHTIT010000001">
    <property type="protein sequence ID" value="MFD0950356.1"/>
    <property type="molecule type" value="Genomic_DNA"/>
</dbReference>
<dbReference type="NCBIfam" id="NF033656">
    <property type="entry name" value="DMQ_monoox_COQ7"/>
    <property type="match status" value="1"/>
</dbReference>
<dbReference type="HAMAP" id="MF_01658">
    <property type="entry name" value="COQ7"/>
    <property type="match status" value="1"/>
</dbReference>
<evidence type="ECO:0000313" key="11">
    <source>
        <dbReference type="Proteomes" id="UP001597044"/>
    </source>
</evidence>
<keyword evidence="11" id="KW-1185">Reference proteome</keyword>
<comment type="function">
    <text evidence="9">Catalyzes the hydroxylation of 2-nonaprenyl-3-methyl-6-methoxy-1,4-benzoquinol during ubiquinone biosynthesis.</text>
</comment>
<feature type="binding site" evidence="9">
    <location>
        <position position="93"/>
    </location>
    <ligand>
        <name>Fe cation</name>
        <dbReference type="ChEBI" id="CHEBI:24875"/>
        <label>1</label>
    </ligand>
</feature>
<keyword evidence="7 9" id="KW-0503">Monooxygenase</keyword>
<evidence type="ECO:0000256" key="3">
    <source>
        <dbReference type="ARBA" id="ARBA00022688"/>
    </source>
</evidence>
<feature type="binding site" evidence="9">
    <location>
        <position position="63"/>
    </location>
    <ligand>
        <name>Fe cation</name>
        <dbReference type="ChEBI" id="CHEBI:24875"/>
        <label>1</label>
    </ligand>
</feature>
<dbReference type="RefSeq" id="WP_340675415.1">
    <property type="nucleotide sequence ID" value="NZ_JBHTIT010000001.1"/>
</dbReference>
<sequence>MSQRQLSWVDKLICEADQVLRTLARDAAVAQRPSPAIAHAEAGLSDEERRQVAGFMRVNHTGEVCAQALYQGQALTAKLPTVRSDMQQAAAEEVDHLAWCQQRLDELGAPASRLNPLFYGASFAMGALAGLAGDKWSLGFVAATEAQVCEHLQGHLNQLPMNDRRTRAVLAQMHSDEAEHRQMAIDAGAAELPAPVQHAMSVMAKVMTGTTYYV</sequence>
<dbReference type="InterPro" id="IPR012347">
    <property type="entry name" value="Ferritin-like"/>
</dbReference>
<name>A0ABW3HGE2_9GAMM</name>
<evidence type="ECO:0000256" key="6">
    <source>
        <dbReference type="ARBA" id="ARBA00023004"/>
    </source>
</evidence>
<gene>
    <name evidence="9 10" type="primary">coq7</name>
    <name evidence="10" type="ORF">ACFQ0F_08150</name>
</gene>
<comment type="pathway">
    <text evidence="1 9">Cofactor biosynthesis; ubiquinone biosynthesis.</text>
</comment>
<comment type="subcellular location">
    <subcellularLocation>
        <location evidence="9">Cell membrane</location>
        <topology evidence="9">Peripheral membrane protein</topology>
    </subcellularLocation>
</comment>
<dbReference type="InterPro" id="IPR047809">
    <property type="entry name" value="COQ7_proteobact"/>
</dbReference>
<accession>A0ABW3HGE2</accession>
<evidence type="ECO:0000313" key="10">
    <source>
        <dbReference type="EMBL" id="MFD0950356.1"/>
    </source>
</evidence>
<dbReference type="Gene3D" id="1.20.1260.10">
    <property type="match status" value="1"/>
</dbReference>
<keyword evidence="8 9" id="KW-0472">Membrane</keyword>
<reference evidence="11" key="1">
    <citation type="journal article" date="2019" name="Int. J. Syst. Evol. Microbiol.">
        <title>The Global Catalogue of Microorganisms (GCM) 10K type strain sequencing project: providing services to taxonomists for standard genome sequencing and annotation.</title>
        <authorList>
            <consortium name="The Broad Institute Genomics Platform"/>
            <consortium name="The Broad Institute Genome Sequencing Center for Infectious Disease"/>
            <person name="Wu L."/>
            <person name="Ma J."/>
        </authorList>
    </citation>
    <scope>NUCLEOTIDE SEQUENCE [LARGE SCALE GENOMIC DNA]</scope>
    <source>
        <strain evidence="11">CCUG 63419</strain>
    </source>
</reference>
<evidence type="ECO:0000256" key="1">
    <source>
        <dbReference type="ARBA" id="ARBA00004749"/>
    </source>
</evidence>
<keyword evidence="5 9" id="KW-0560">Oxidoreductase</keyword>
<dbReference type="PANTHER" id="PTHR11237:SF4">
    <property type="entry name" value="5-DEMETHOXYUBIQUINONE HYDROXYLASE, MITOCHONDRIAL"/>
    <property type="match status" value="1"/>
</dbReference>
<dbReference type="InterPro" id="IPR009078">
    <property type="entry name" value="Ferritin-like_SF"/>
</dbReference>
<comment type="caution">
    <text evidence="10">The sequence shown here is derived from an EMBL/GenBank/DDBJ whole genome shotgun (WGS) entry which is preliminary data.</text>
</comment>
<evidence type="ECO:0000256" key="5">
    <source>
        <dbReference type="ARBA" id="ARBA00023002"/>
    </source>
</evidence>
<evidence type="ECO:0000256" key="2">
    <source>
        <dbReference type="ARBA" id="ARBA00022475"/>
    </source>
</evidence>
<keyword evidence="3 9" id="KW-0831">Ubiquinone biosynthesis</keyword>
<dbReference type="Pfam" id="PF03232">
    <property type="entry name" value="COQ7"/>
    <property type="match status" value="1"/>
</dbReference>
<dbReference type="InterPro" id="IPR011566">
    <property type="entry name" value="Ubq_synth_Coq7"/>
</dbReference>
<comment type="cofactor">
    <cofactor evidence="9">
        <name>Fe cation</name>
        <dbReference type="ChEBI" id="CHEBI:24875"/>
    </cofactor>
    <text evidence="9">Binds 2 iron ions per subunit.</text>
</comment>
<dbReference type="CDD" id="cd01042">
    <property type="entry name" value="DMQH"/>
    <property type="match status" value="1"/>
</dbReference>
<feature type="binding site" evidence="9">
    <location>
        <position position="93"/>
    </location>
    <ligand>
        <name>Fe cation</name>
        <dbReference type="ChEBI" id="CHEBI:24875"/>
        <label>2</label>
    </ligand>
</feature>
<proteinExistence type="inferred from homology"/>
<dbReference type="GO" id="GO:0004497">
    <property type="term" value="F:monooxygenase activity"/>
    <property type="evidence" value="ECO:0007669"/>
    <property type="project" value="UniProtKB-KW"/>
</dbReference>
<feature type="binding site" evidence="9">
    <location>
        <position position="145"/>
    </location>
    <ligand>
        <name>Fe cation</name>
        <dbReference type="ChEBI" id="CHEBI:24875"/>
        <label>2</label>
    </ligand>
</feature>
<organism evidence="10 11">
    <name type="scientific">Paraperlucidibaca wandonensis</name>
    <dbReference type="NCBI Taxonomy" id="1268273"/>
    <lineage>
        <taxon>Bacteria</taxon>
        <taxon>Pseudomonadati</taxon>
        <taxon>Pseudomonadota</taxon>
        <taxon>Gammaproteobacteria</taxon>
        <taxon>Moraxellales</taxon>
        <taxon>Moraxellaceae</taxon>
        <taxon>Paraperlucidibaca</taxon>
    </lineage>
</organism>
<keyword evidence="6 9" id="KW-0408">Iron</keyword>
<feature type="binding site" evidence="9">
    <location>
        <position position="177"/>
    </location>
    <ligand>
        <name>Fe cation</name>
        <dbReference type="ChEBI" id="CHEBI:24875"/>
        <label>2</label>
    </ligand>
</feature>
<dbReference type="EC" id="1.14.99.60" evidence="9"/>
<evidence type="ECO:0000256" key="4">
    <source>
        <dbReference type="ARBA" id="ARBA00022723"/>
    </source>
</evidence>
<evidence type="ECO:0000256" key="7">
    <source>
        <dbReference type="ARBA" id="ARBA00023033"/>
    </source>
</evidence>
<keyword evidence="2 9" id="KW-1003">Cell membrane</keyword>
<feature type="binding site" evidence="9">
    <location>
        <position position="180"/>
    </location>
    <ligand>
        <name>Fe cation</name>
        <dbReference type="ChEBI" id="CHEBI:24875"/>
        <label>2</label>
    </ligand>
</feature>